<evidence type="ECO:0000313" key="2">
    <source>
        <dbReference type="EMBL" id="QTA81162.1"/>
    </source>
</evidence>
<feature type="chain" id="PRO_5037676538" description="Lipoprotein" evidence="1">
    <location>
        <begin position="34"/>
        <end position="495"/>
    </location>
</feature>
<gene>
    <name evidence="2" type="ORF">dnl_34930</name>
</gene>
<organism evidence="2 3">
    <name type="scientific">Desulfonema limicola</name>
    <dbReference type="NCBI Taxonomy" id="45656"/>
    <lineage>
        <taxon>Bacteria</taxon>
        <taxon>Pseudomonadati</taxon>
        <taxon>Thermodesulfobacteriota</taxon>
        <taxon>Desulfobacteria</taxon>
        <taxon>Desulfobacterales</taxon>
        <taxon>Desulfococcaceae</taxon>
        <taxon>Desulfonema</taxon>
    </lineage>
</organism>
<proteinExistence type="predicted"/>
<evidence type="ECO:0008006" key="4">
    <source>
        <dbReference type="Google" id="ProtNLM"/>
    </source>
</evidence>
<accession>A0A975GHB8</accession>
<protein>
    <recommendedName>
        <fullName evidence="4">Lipoprotein</fullName>
    </recommendedName>
</protein>
<dbReference type="EMBL" id="CP061799">
    <property type="protein sequence ID" value="QTA81162.1"/>
    <property type="molecule type" value="Genomic_DNA"/>
</dbReference>
<reference evidence="2" key="1">
    <citation type="journal article" date="2021" name="Microb. Physiol.">
        <title>Proteogenomic Insights into the Physiology of Marine, Sulfate-Reducing, Filamentous Desulfonema limicola and Desulfonema magnum.</title>
        <authorList>
            <person name="Schnaars V."/>
            <person name="Wohlbrand L."/>
            <person name="Scheve S."/>
            <person name="Hinrichs C."/>
            <person name="Reinhardt R."/>
            <person name="Rabus R."/>
        </authorList>
    </citation>
    <scope>NUCLEOTIDE SEQUENCE</scope>
    <source>
        <strain evidence="2">5ac10</strain>
    </source>
</reference>
<feature type="signal peptide" evidence="1">
    <location>
        <begin position="1"/>
        <end position="33"/>
    </location>
</feature>
<keyword evidence="3" id="KW-1185">Reference proteome</keyword>
<keyword evidence="1" id="KW-0732">Signal</keyword>
<sequence length="495" mass="56389">MIQVKKMLLLKKFRNMIYLLICFLCFSCGVDDAVDYYFNGCEESGAQNLRQEHKDILEYAGWLEYVKSNVGRIDYYDDRTASSEGAVGYAHCRPGECFIEIATKNRTDIEVATTIVHEAGHLEDNCKSGEYWPVKMEKAFLEDFYSKYNSGELYSYETPVNEIAGANKIIDFYPYSKTAIALIIADNPENEAQSNLYIYNLNTQILKKVSNYIDTAVKFARQYNDYPYSQFSCRLKNPWDYSGSNLAVSIEDNESYMIDIFNINNNTQENIYKGQPSSGAIFSTDNKYLAVSSLHILDQAVIIDVQTGNIAANIPERFKTGEMAWINNNTLALYNKEQKQIEKYNMDEDSSGIIFQMESSEIEVKGIYNYGNIQDSVYAMVLTSQAERKIYRINISGESEFLFAVDNDVVPALSLSGDITAYYINNSGEDSSYGKQLIIKNLQTGSETSILDRVTEKDRLFFLDNSSLLISIIYSPENSSRHYYRLWVISIVSGI</sequence>
<evidence type="ECO:0000313" key="3">
    <source>
        <dbReference type="Proteomes" id="UP000663720"/>
    </source>
</evidence>
<dbReference type="Proteomes" id="UP000663720">
    <property type="component" value="Chromosome"/>
</dbReference>
<dbReference type="SUPFAM" id="SSF82171">
    <property type="entry name" value="DPP6 N-terminal domain-like"/>
    <property type="match status" value="1"/>
</dbReference>
<name>A0A975GHB8_9BACT</name>
<dbReference type="KEGG" id="dli:dnl_34930"/>
<evidence type="ECO:0000256" key="1">
    <source>
        <dbReference type="SAM" id="SignalP"/>
    </source>
</evidence>
<dbReference type="AlphaFoldDB" id="A0A975GHB8"/>